<feature type="region of interest" description="Disordered" evidence="1">
    <location>
        <begin position="214"/>
        <end position="234"/>
    </location>
</feature>
<dbReference type="AlphaFoldDB" id="A0A4S4LAW6"/>
<evidence type="ECO:0000313" key="2">
    <source>
        <dbReference type="EMBL" id="THH08749.1"/>
    </source>
</evidence>
<feature type="region of interest" description="Disordered" evidence="1">
    <location>
        <begin position="56"/>
        <end position="104"/>
    </location>
</feature>
<feature type="compositionally biased region" description="Basic and acidic residues" evidence="1">
    <location>
        <begin position="66"/>
        <end position="76"/>
    </location>
</feature>
<proteinExistence type="predicted"/>
<name>A0A4S4LAW6_9AGAM</name>
<feature type="region of interest" description="Disordered" evidence="1">
    <location>
        <begin position="1"/>
        <end position="29"/>
    </location>
</feature>
<evidence type="ECO:0000313" key="3">
    <source>
        <dbReference type="Proteomes" id="UP000310158"/>
    </source>
</evidence>
<evidence type="ECO:0000256" key="1">
    <source>
        <dbReference type="SAM" id="MobiDB-lite"/>
    </source>
</evidence>
<accession>A0A4S4LAW6</accession>
<comment type="caution">
    <text evidence="2">The sequence shown here is derived from an EMBL/GenBank/DDBJ whole genome shotgun (WGS) entry which is preliminary data.</text>
</comment>
<sequence>MEPLDNERVPLFPMTDNNAGRNESLRKRKQTEAEINTLDISGFYPAGQHILPPLMEVSKGASSSPDEDRGLDRENSNEPPQKKLRSSSLITSTTNQSSILLNKNNKHRRRMVYVLIPPRKFLRKAHRAPVPIISGPSSPASSPSLSREDLVPSNDLSSIDLMPSKATAAVAFHSGMPPLTLRARSQRPPQRFSQLSDNEDIDDDYASTFCSEQLSMEDSSDEGPPMRQKKQKEKRLPLVGAGIRYIQGGDQVQQEDSGEHHSFHFLDGHICRLDNHQHRTGRCPVLTFFNMIFVPELGAVICTLHRGGCIVPMSNWITHVNHDHPFKFARKKSFLPDMAEHVASSHGLGIKQTVETLHLPQNLPHPINLPNLYARLTGTVMYRYRCPFIDSDGQRCSRWEQANRGESGPIHQYINRHISRIHGQRHQLPDYEGRWVQRFYICSRTSTTDIYHACLLPKTWHPSEAPNLLPQSLATPLSLAIKNPSVAERLAPAWMESLGYNAYLKSLGELDFERLKALFALPSIKLVKMKTGSARWIESGLLMARQDDVPYLQNANAFLSSRHPLLRDALVFGISSIDCTPPFFNLSIYLRTLSPALQIRPFFFSAMNAMDRGLYRPSNVVAGICAMLQFCFRCILVHEARLLASGGDKYVPYKPDEMDNKLVLDKKEGSAKLNFGAIEDLLHGEYSEGEDEDSEEESDAELDNDRADLNEVSQVVHSGQSYIFRKSALGFMKTTKSHSQSDKGKNKKPDQVMKYLQDKSMFATPFAHSGLTTAFNRLKSVWYIVRPFALTEKGRSQFRMQKDGQTLEYFRFSHAPTPQLVDMEVWASITRGFLVQFQHAVESMLPPNSKLDDSLITKIIDQDVREAAHRQPQNKICPRAKQSNIRIADALFAFPRSMSTHLVYYFYIIRPLICDHLQAMARSVPEYDSLIWSRTLPLRRRDNKWLWIGVDVGKALQHHTKDHFGFALFPATARQITLAIFREKFPQLFENFFIPAFEKGADRTLPIALKTYGYNCHFPTFENMDMNQAVCLLALTEIWQATLAIGPLNEAWRDIVEGSHLFPTIIHGRLAFEVARNAVGIYYGVHGGNPEVQALIQALLIDLPFLYGSKRGKPQSPHSTNLGDEVLSEVLQAILFGSDQARVASTPPIGGILIDDGAEAITLIVKALNEWSSEKYVDLSVLDGKSLSHYQQVKNKAKDALFALKEGDQKGWISFSAYVFTISASSNIPTTHITTAEMLSLAFNPSHPHS</sequence>
<dbReference type="EMBL" id="SGPL01000676">
    <property type="protein sequence ID" value="THH08749.1"/>
    <property type="molecule type" value="Genomic_DNA"/>
</dbReference>
<feature type="region of interest" description="Disordered" evidence="1">
    <location>
        <begin position="130"/>
        <end position="151"/>
    </location>
</feature>
<organism evidence="2 3">
    <name type="scientific">Bondarzewia mesenterica</name>
    <dbReference type="NCBI Taxonomy" id="1095465"/>
    <lineage>
        <taxon>Eukaryota</taxon>
        <taxon>Fungi</taxon>
        <taxon>Dikarya</taxon>
        <taxon>Basidiomycota</taxon>
        <taxon>Agaricomycotina</taxon>
        <taxon>Agaricomycetes</taxon>
        <taxon>Russulales</taxon>
        <taxon>Bondarzewiaceae</taxon>
        <taxon>Bondarzewia</taxon>
    </lineage>
</organism>
<feature type="compositionally biased region" description="Low complexity" evidence="1">
    <location>
        <begin position="130"/>
        <end position="145"/>
    </location>
</feature>
<reference evidence="2 3" key="1">
    <citation type="submission" date="2019-02" db="EMBL/GenBank/DDBJ databases">
        <title>Genome sequencing of the rare red list fungi Bondarzewia mesenterica.</title>
        <authorList>
            <person name="Buettner E."/>
            <person name="Kellner H."/>
        </authorList>
    </citation>
    <scope>NUCLEOTIDE SEQUENCE [LARGE SCALE GENOMIC DNA]</scope>
    <source>
        <strain evidence="2 3">DSM 108281</strain>
    </source>
</reference>
<gene>
    <name evidence="2" type="ORF">EW146_g8891</name>
</gene>
<protein>
    <submittedName>
        <fullName evidence="2">Uncharacterized protein</fullName>
    </submittedName>
</protein>
<feature type="compositionally biased region" description="Polar residues" evidence="1">
    <location>
        <begin position="86"/>
        <end position="103"/>
    </location>
</feature>
<dbReference type="Proteomes" id="UP000310158">
    <property type="component" value="Unassembled WGS sequence"/>
</dbReference>
<dbReference type="OrthoDB" id="3023239at2759"/>
<keyword evidence="3" id="KW-1185">Reference proteome</keyword>